<accession>A0A1I7BD15</accession>
<gene>
    <name evidence="1" type="ORF">SAMN05216474_2690</name>
</gene>
<organism evidence="1 2">
    <name type="scientific">Lishizhenia tianjinensis</name>
    <dbReference type="NCBI Taxonomy" id="477690"/>
    <lineage>
        <taxon>Bacteria</taxon>
        <taxon>Pseudomonadati</taxon>
        <taxon>Bacteroidota</taxon>
        <taxon>Flavobacteriia</taxon>
        <taxon>Flavobacteriales</taxon>
        <taxon>Crocinitomicaceae</taxon>
        <taxon>Lishizhenia</taxon>
    </lineage>
</organism>
<dbReference type="EMBL" id="FPAS01000005">
    <property type="protein sequence ID" value="SFT85044.1"/>
    <property type="molecule type" value="Genomic_DNA"/>
</dbReference>
<dbReference type="STRING" id="477690.SAMN05216474_2690"/>
<evidence type="ECO:0000313" key="2">
    <source>
        <dbReference type="Proteomes" id="UP000236454"/>
    </source>
</evidence>
<protein>
    <recommendedName>
        <fullName evidence="3">YwbE family protein</fullName>
    </recommendedName>
</protein>
<dbReference type="RefSeq" id="WP_090251476.1">
    <property type="nucleotide sequence ID" value="NZ_FPAS01000005.1"/>
</dbReference>
<evidence type="ECO:0000313" key="1">
    <source>
        <dbReference type="EMBL" id="SFT85044.1"/>
    </source>
</evidence>
<keyword evidence="2" id="KW-1185">Reference proteome</keyword>
<evidence type="ECO:0008006" key="3">
    <source>
        <dbReference type="Google" id="ProtNLM"/>
    </source>
</evidence>
<dbReference type="OrthoDB" id="9804519at2"/>
<dbReference type="NCBIfam" id="TIGR03833">
    <property type="entry name" value="YwbE family protein"/>
    <property type="match status" value="1"/>
</dbReference>
<name>A0A1I7BD15_9FLAO</name>
<sequence length="68" mass="7700">MSEGTFRKDIKVGYIVEIVQKHHQRTGELTEGEVKRLLTKSPQHPHGIKVQLTTGEVGRVQHILDTDV</sequence>
<dbReference type="AlphaFoldDB" id="A0A1I7BD15"/>
<dbReference type="InterPro" id="IPR019240">
    <property type="entry name" value="DUF2196"/>
</dbReference>
<dbReference type="Proteomes" id="UP000236454">
    <property type="component" value="Unassembled WGS sequence"/>
</dbReference>
<reference evidence="1 2" key="1">
    <citation type="submission" date="2016-10" db="EMBL/GenBank/DDBJ databases">
        <authorList>
            <person name="de Groot N.N."/>
        </authorList>
    </citation>
    <scope>NUCLEOTIDE SEQUENCE [LARGE SCALE GENOMIC DNA]</scope>
    <source>
        <strain evidence="1 2">CGMCC 1.7005</strain>
    </source>
</reference>
<proteinExistence type="predicted"/>
<dbReference type="PANTHER" id="PTHR40069:SF1">
    <property type="entry name" value="YWBE PROTEIN"/>
    <property type="match status" value="1"/>
</dbReference>
<dbReference type="Pfam" id="PF09962">
    <property type="entry name" value="DUF2196"/>
    <property type="match status" value="1"/>
</dbReference>
<dbReference type="PANTHER" id="PTHR40069">
    <property type="entry name" value="YWBE PROTEIN"/>
    <property type="match status" value="1"/>
</dbReference>